<name>A0A7I9VN48_9BACT</name>
<evidence type="ECO:0000313" key="3">
    <source>
        <dbReference type="Proteomes" id="UP000503640"/>
    </source>
</evidence>
<dbReference type="GO" id="GO:0016788">
    <property type="term" value="F:hydrolase activity, acting on ester bonds"/>
    <property type="evidence" value="ECO:0007669"/>
    <property type="project" value="InterPro"/>
</dbReference>
<feature type="signal peptide" evidence="1">
    <location>
        <begin position="1"/>
        <end position="17"/>
    </location>
</feature>
<comment type="caution">
    <text evidence="2">The sequence shown here is derived from an EMBL/GenBank/DDBJ whole genome shotgun (WGS) entry which is preliminary data.</text>
</comment>
<sequence length="420" mass="44236">MPFALALLLALPALARAWDGHAALTWAALSGEPAVAAAAPTVAEPVEAFLAAEGEGLAALLEAEEAWARAHVPRYPPRPEALRFDPRGDPATARVRFLEALRVNPALPLTPHVQELPGQAGGGRPELAWPSVGTLPTPPHPGRLVFRALRAGEPVPPLEVVASASDEPDHGLDVGLFEDSGTPFGARYGYGKAPFGDPRLPFATQAPFHMGFFHEARLLTLLAPALARTFPEVRLHAFASLARFAFARGHAYWGWRFLGFGLHYAQDLTQPYHATVSPGTSALELAAVSALDAAGVHGPRQRRLERLSDLHLALEAEQGEGVWRALAAGDGADPLLAALRDRSRDAALGPYDDAAPRARLSAVANGKAARTAAALEAALAPGAPPARRAALEAVLADLLRDCGAATRSYARAALEPRPAS</sequence>
<organism evidence="2 3">
    <name type="scientific">Anaeromyxobacter diazotrophicus</name>
    <dbReference type="NCBI Taxonomy" id="2590199"/>
    <lineage>
        <taxon>Bacteria</taxon>
        <taxon>Pseudomonadati</taxon>
        <taxon>Myxococcota</taxon>
        <taxon>Myxococcia</taxon>
        <taxon>Myxococcales</taxon>
        <taxon>Cystobacterineae</taxon>
        <taxon>Anaeromyxobacteraceae</taxon>
        <taxon>Anaeromyxobacter</taxon>
    </lineage>
</organism>
<protein>
    <recommendedName>
        <fullName evidence="4">Phospholipase</fullName>
    </recommendedName>
</protein>
<reference evidence="3" key="1">
    <citation type="journal article" date="2020" name="Appl. Environ. Microbiol.">
        <title>Diazotrophic Anaeromyxobacter Isolates from Soils.</title>
        <authorList>
            <person name="Masuda Y."/>
            <person name="Yamanaka H."/>
            <person name="Xu Z.X."/>
            <person name="Shiratori Y."/>
            <person name="Aono T."/>
            <person name="Amachi S."/>
            <person name="Senoo K."/>
            <person name="Itoh H."/>
        </authorList>
    </citation>
    <scope>NUCLEOTIDE SEQUENCE [LARGE SCALE GENOMIC DNA]</scope>
    <source>
        <strain evidence="3">R267</strain>
    </source>
</reference>
<keyword evidence="1" id="KW-0732">Signal</keyword>
<feature type="chain" id="PRO_5029581059" description="Phospholipase" evidence="1">
    <location>
        <begin position="18"/>
        <end position="420"/>
    </location>
</feature>
<evidence type="ECO:0000256" key="1">
    <source>
        <dbReference type="SAM" id="SignalP"/>
    </source>
</evidence>
<dbReference type="SUPFAM" id="SSF48537">
    <property type="entry name" value="Phospholipase C/P1 nuclease"/>
    <property type="match status" value="1"/>
</dbReference>
<keyword evidence="3" id="KW-1185">Reference proteome</keyword>
<proteinExistence type="predicted"/>
<evidence type="ECO:0000313" key="2">
    <source>
        <dbReference type="EMBL" id="GEJ57407.1"/>
    </source>
</evidence>
<dbReference type="Gene3D" id="1.10.575.10">
    <property type="entry name" value="P1 Nuclease"/>
    <property type="match status" value="1"/>
</dbReference>
<dbReference type="AlphaFoldDB" id="A0A7I9VN48"/>
<dbReference type="EMBL" id="BJTG01000004">
    <property type="protein sequence ID" value="GEJ57407.1"/>
    <property type="molecule type" value="Genomic_DNA"/>
</dbReference>
<accession>A0A7I9VN48</accession>
<dbReference type="InterPro" id="IPR008947">
    <property type="entry name" value="PLipase_C/P1_nuclease_dom_sf"/>
</dbReference>
<gene>
    <name evidence="2" type="ORF">AMYX_21480</name>
</gene>
<evidence type="ECO:0008006" key="4">
    <source>
        <dbReference type="Google" id="ProtNLM"/>
    </source>
</evidence>
<dbReference type="RefSeq" id="WP_176064881.1">
    <property type="nucleotide sequence ID" value="NZ_BJTG01000004.1"/>
</dbReference>
<dbReference type="Proteomes" id="UP000503640">
    <property type="component" value="Unassembled WGS sequence"/>
</dbReference>